<reference evidence="3 4" key="1">
    <citation type="submission" date="2024-08" db="EMBL/GenBank/DDBJ databases">
        <authorList>
            <person name="Cucini C."/>
            <person name="Frati F."/>
        </authorList>
    </citation>
    <scope>NUCLEOTIDE SEQUENCE [LARGE SCALE GENOMIC DNA]</scope>
</reference>
<keyword evidence="4" id="KW-1185">Reference proteome</keyword>
<keyword evidence="2" id="KW-1133">Transmembrane helix</keyword>
<keyword evidence="2" id="KW-0812">Transmembrane</keyword>
<feature type="transmembrane region" description="Helical" evidence="2">
    <location>
        <begin position="80"/>
        <end position="98"/>
    </location>
</feature>
<dbReference type="PANTHER" id="PTHR35442">
    <property type="entry name" value="TRANSMEMBRANE PROTEIN 249"/>
    <property type="match status" value="1"/>
</dbReference>
<dbReference type="Proteomes" id="UP001642540">
    <property type="component" value="Unassembled WGS sequence"/>
</dbReference>
<proteinExistence type="predicted"/>
<comment type="caution">
    <text evidence="3">The sequence shown here is derived from an EMBL/GenBank/DDBJ whole genome shotgun (WGS) entry which is preliminary data.</text>
</comment>
<name>A0ABP1S2T4_9HEXA</name>
<evidence type="ECO:0000256" key="1">
    <source>
        <dbReference type="SAM" id="MobiDB-lite"/>
    </source>
</evidence>
<protein>
    <recommendedName>
        <fullName evidence="5">Transmembrane protein</fullName>
    </recommendedName>
</protein>
<accession>A0ABP1S2T4</accession>
<dbReference type="InterPro" id="IPR027861">
    <property type="entry name" value="TMEM249"/>
</dbReference>
<sequence>MRRRRRTWKEKWRLWHLGAVERYYFEQKENTTHPFEDLGDGFYYITVRSDKFLFGAGLIVTTVTCFTLFCVFVGFFGFPLALFLVTISYGVFSMYGNLSTKELIISRNGGYLMRFKGSNKPLVEEPIHNCYIKLQRKYDANKLPHYYLILGGFRLDDIRITGSAAHDGALRLLGSRLAARMGINYFDYDNNSTLHQIIHYPGFTTLKHTDEEYTKFLEEHKISDDDVARALLEENLPQDTSIAPERIVRRIKDNYKSGQLVDADDIGKRNRRNVISKRDVSSLKRTVQLLQNLRRFAGPVKSSSAVAIADPPNPTTPDPANPVPDSE</sequence>
<evidence type="ECO:0008006" key="5">
    <source>
        <dbReference type="Google" id="ProtNLM"/>
    </source>
</evidence>
<gene>
    <name evidence="3" type="ORF">ODALV1_LOCUS28958</name>
</gene>
<keyword evidence="2" id="KW-0472">Membrane</keyword>
<dbReference type="PANTHER" id="PTHR35442:SF1">
    <property type="entry name" value="CATION CHANNEL SPERM-ASSOCIATED AUXILIARY SUBUNIT TMEM249"/>
    <property type="match status" value="1"/>
</dbReference>
<feature type="compositionally biased region" description="Pro residues" evidence="1">
    <location>
        <begin position="311"/>
        <end position="327"/>
    </location>
</feature>
<organism evidence="3 4">
    <name type="scientific">Orchesella dallaii</name>
    <dbReference type="NCBI Taxonomy" id="48710"/>
    <lineage>
        <taxon>Eukaryota</taxon>
        <taxon>Metazoa</taxon>
        <taxon>Ecdysozoa</taxon>
        <taxon>Arthropoda</taxon>
        <taxon>Hexapoda</taxon>
        <taxon>Collembola</taxon>
        <taxon>Entomobryomorpha</taxon>
        <taxon>Entomobryoidea</taxon>
        <taxon>Orchesellidae</taxon>
        <taxon>Orchesellinae</taxon>
        <taxon>Orchesella</taxon>
    </lineage>
</organism>
<feature type="transmembrane region" description="Helical" evidence="2">
    <location>
        <begin position="52"/>
        <end position="74"/>
    </location>
</feature>
<evidence type="ECO:0000256" key="2">
    <source>
        <dbReference type="SAM" id="Phobius"/>
    </source>
</evidence>
<feature type="region of interest" description="Disordered" evidence="1">
    <location>
        <begin position="300"/>
        <end position="327"/>
    </location>
</feature>
<evidence type="ECO:0000313" key="3">
    <source>
        <dbReference type="EMBL" id="CAL8142152.1"/>
    </source>
</evidence>
<evidence type="ECO:0000313" key="4">
    <source>
        <dbReference type="Proteomes" id="UP001642540"/>
    </source>
</evidence>
<dbReference type="EMBL" id="CAXLJM020000148">
    <property type="protein sequence ID" value="CAL8142152.1"/>
    <property type="molecule type" value="Genomic_DNA"/>
</dbReference>
<dbReference type="Pfam" id="PF15158">
    <property type="entry name" value="TMEM249"/>
    <property type="match status" value="1"/>
</dbReference>